<organism evidence="1 2">
    <name type="scientific">Rhodovulum adriaticum</name>
    <name type="common">Rhodopseudomonas adriatica</name>
    <dbReference type="NCBI Taxonomy" id="35804"/>
    <lineage>
        <taxon>Bacteria</taxon>
        <taxon>Pseudomonadati</taxon>
        <taxon>Pseudomonadota</taxon>
        <taxon>Alphaproteobacteria</taxon>
        <taxon>Rhodobacterales</taxon>
        <taxon>Paracoccaceae</taxon>
        <taxon>Rhodovulum</taxon>
    </lineage>
</organism>
<dbReference type="RefSeq" id="WP_132598419.1">
    <property type="nucleotide sequence ID" value="NZ_NRRP01000001.1"/>
</dbReference>
<evidence type="ECO:0008006" key="3">
    <source>
        <dbReference type="Google" id="ProtNLM"/>
    </source>
</evidence>
<comment type="caution">
    <text evidence="1">The sequence shown here is derived from an EMBL/GenBank/DDBJ whole genome shotgun (WGS) entry which is preliminary data.</text>
</comment>
<name>A0A4R2P072_RHOAD</name>
<evidence type="ECO:0000313" key="2">
    <source>
        <dbReference type="Proteomes" id="UP000295733"/>
    </source>
</evidence>
<dbReference type="AlphaFoldDB" id="A0A4R2P072"/>
<accession>A0A4R2P072</accession>
<evidence type="ECO:0000313" key="1">
    <source>
        <dbReference type="EMBL" id="TCP27221.1"/>
    </source>
</evidence>
<gene>
    <name evidence="1" type="ORF">EV656_101124</name>
</gene>
<protein>
    <recommendedName>
        <fullName evidence="3">Glycosyltransferase</fullName>
    </recommendedName>
</protein>
<keyword evidence="2" id="KW-1185">Reference proteome</keyword>
<proteinExistence type="predicted"/>
<dbReference type="Proteomes" id="UP000295733">
    <property type="component" value="Unassembled WGS sequence"/>
</dbReference>
<dbReference type="EMBL" id="SLXL01000001">
    <property type="protein sequence ID" value="TCP27221.1"/>
    <property type="molecule type" value="Genomic_DNA"/>
</dbReference>
<sequence>MSGPPAPLFYVQASAAAGMGHLARSAAVLETLCAQGHDARVWLRADEQGHALARMRGLPLVETPHAAGACVVIDAMSVPEADAALLARFDRRILISPVCDRADIATDVLVRSVSDRLRAQLAPGCRVTCDPRFAYATAAGLTPRKMGYDGPLSVGICLSGGAGQQPVDGLVRAAAGVAGVTDIFVIAPERPQPGEAGPALHWQAFSNDAWDFFAGCNVFVGGDGLMIAEAVAQGLPCLSITRPEALFKNRAFIEAGCIECCFHGDMPETALAAWLSNRPGLAEMHRAALAADASAGARALADHIARTSKQEEG</sequence>
<dbReference type="OrthoDB" id="9788924at2"/>
<reference evidence="1 2" key="1">
    <citation type="submission" date="2019-03" db="EMBL/GenBank/DDBJ databases">
        <title>Genomic Encyclopedia of Type Strains, Phase IV (KMG-IV): sequencing the most valuable type-strain genomes for metagenomic binning, comparative biology and taxonomic classification.</title>
        <authorList>
            <person name="Goeker M."/>
        </authorList>
    </citation>
    <scope>NUCLEOTIDE SEQUENCE [LARGE SCALE GENOMIC DNA]</scope>
    <source>
        <strain evidence="1 2">DSM 2781</strain>
    </source>
</reference>